<gene>
    <name evidence="1" type="ORF">ACFQGB_17960</name>
</gene>
<sequence>MIGLIPNASRVRNDLTALTKRAFQRFEADFGLIGDQPFPATYTSVARYLAARIAVPHWFVRTHVGSAESDQRVNRTPKETVADGGNCVDQCVLLGSIWATMSVPSELLSINSQERNASHLTAVATVPPTDNRPSSEALTDELVRLYDALPSRTVDPDDVHVWTDDGDLRVIADPVFCDYAGDVESMANQGFLTVEDQKPEWAYHNVIHDVLIPLEAPAHRRHEST</sequence>
<name>A0ABD5VI83_9EURY</name>
<accession>A0ABD5VI83</accession>
<dbReference type="Proteomes" id="UP001596395">
    <property type="component" value="Unassembled WGS sequence"/>
</dbReference>
<dbReference type="AlphaFoldDB" id="A0ABD5VI83"/>
<keyword evidence="2" id="KW-1185">Reference proteome</keyword>
<dbReference type="RefSeq" id="WP_336351699.1">
    <property type="nucleotide sequence ID" value="NZ_JAZAQL010000004.1"/>
</dbReference>
<protein>
    <submittedName>
        <fullName evidence="1">Uncharacterized protein</fullName>
    </submittedName>
</protein>
<evidence type="ECO:0000313" key="1">
    <source>
        <dbReference type="EMBL" id="MFC6954756.1"/>
    </source>
</evidence>
<proteinExistence type="predicted"/>
<dbReference type="EMBL" id="JBHSXN010000004">
    <property type="protein sequence ID" value="MFC6954756.1"/>
    <property type="molecule type" value="Genomic_DNA"/>
</dbReference>
<comment type="caution">
    <text evidence="1">The sequence shown here is derived from an EMBL/GenBank/DDBJ whole genome shotgun (WGS) entry which is preliminary data.</text>
</comment>
<evidence type="ECO:0000313" key="2">
    <source>
        <dbReference type="Proteomes" id="UP001596395"/>
    </source>
</evidence>
<reference evidence="1 2" key="1">
    <citation type="journal article" date="2019" name="Int. J. Syst. Evol. Microbiol.">
        <title>The Global Catalogue of Microorganisms (GCM) 10K type strain sequencing project: providing services to taxonomists for standard genome sequencing and annotation.</title>
        <authorList>
            <consortium name="The Broad Institute Genomics Platform"/>
            <consortium name="The Broad Institute Genome Sequencing Center for Infectious Disease"/>
            <person name="Wu L."/>
            <person name="Ma J."/>
        </authorList>
    </citation>
    <scope>NUCLEOTIDE SEQUENCE [LARGE SCALE GENOMIC DNA]</scope>
    <source>
        <strain evidence="1 2">GX26</strain>
    </source>
</reference>
<organism evidence="1 2">
    <name type="scientific">Halorubellus litoreus</name>
    <dbReference type="NCBI Taxonomy" id="755308"/>
    <lineage>
        <taxon>Archaea</taxon>
        <taxon>Methanobacteriati</taxon>
        <taxon>Methanobacteriota</taxon>
        <taxon>Stenosarchaea group</taxon>
        <taxon>Halobacteria</taxon>
        <taxon>Halobacteriales</taxon>
        <taxon>Halorubellaceae</taxon>
        <taxon>Halorubellus</taxon>
    </lineage>
</organism>